<dbReference type="Proteomes" id="UP000552097">
    <property type="component" value="Unassembled WGS sequence"/>
</dbReference>
<dbReference type="RefSeq" id="WP_184916403.1">
    <property type="nucleotide sequence ID" value="NZ_JACHMO010000001.1"/>
</dbReference>
<protein>
    <submittedName>
        <fullName evidence="2">DUF1680 family protein</fullName>
    </submittedName>
</protein>
<gene>
    <name evidence="2" type="ORF">F4560_000827</name>
</gene>
<reference evidence="2 3" key="1">
    <citation type="submission" date="2020-08" db="EMBL/GenBank/DDBJ databases">
        <title>Sequencing the genomes of 1000 actinobacteria strains.</title>
        <authorList>
            <person name="Klenk H.-P."/>
        </authorList>
    </citation>
    <scope>NUCLEOTIDE SEQUENCE [LARGE SCALE GENOMIC DNA]</scope>
    <source>
        <strain evidence="2 3">DSM 45486</strain>
    </source>
</reference>
<proteinExistence type="predicted"/>
<accession>A0A7W9LYP5</accession>
<sequence length="46" mass="5078">MLEDVRIDPTSPATTSTPITFAAVPYFLWGNRTPGPMRVWIPTTTA</sequence>
<evidence type="ECO:0000313" key="3">
    <source>
        <dbReference type="Proteomes" id="UP000552097"/>
    </source>
</evidence>
<evidence type="ECO:0000313" key="2">
    <source>
        <dbReference type="EMBL" id="MBB5801059.1"/>
    </source>
</evidence>
<dbReference type="InterPro" id="IPR049049">
    <property type="entry name" value="Beta-AFase-like_GH127_C"/>
</dbReference>
<organism evidence="2 3">
    <name type="scientific">Saccharothrix ecbatanensis</name>
    <dbReference type="NCBI Taxonomy" id="1105145"/>
    <lineage>
        <taxon>Bacteria</taxon>
        <taxon>Bacillati</taxon>
        <taxon>Actinomycetota</taxon>
        <taxon>Actinomycetes</taxon>
        <taxon>Pseudonocardiales</taxon>
        <taxon>Pseudonocardiaceae</taxon>
        <taxon>Saccharothrix</taxon>
    </lineage>
</organism>
<dbReference type="Pfam" id="PF20737">
    <property type="entry name" value="Glyco_hydro127C"/>
    <property type="match status" value="1"/>
</dbReference>
<evidence type="ECO:0000259" key="1">
    <source>
        <dbReference type="Pfam" id="PF20737"/>
    </source>
</evidence>
<keyword evidence="3" id="KW-1185">Reference proteome</keyword>
<name>A0A7W9LYP5_9PSEU</name>
<feature type="domain" description="Non-reducing end beta-L-arabinofuranosidase-like GH127 C-terminal" evidence="1">
    <location>
        <begin position="4"/>
        <end position="42"/>
    </location>
</feature>
<dbReference type="EMBL" id="JACHMO010000001">
    <property type="protein sequence ID" value="MBB5801059.1"/>
    <property type="molecule type" value="Genomic_DNA"/>
</dbReference>
<dbReference type="AlphaFoldDB" id="A0A7W9LYP5"/>
<comment type="caution">
    <text evidence="2">The sequence shown here is derived from an EMBL/GenBank/DDBJ whole genome shotgun (WGS) entry which is preliminary data.</text>
</comment>